<accession>A0A061APN9</accession>
<feature type="coiled-coil region" evidence="6">
    <location>
        <begin position="340"/>
        <end position="367"/>
    </location>
</feature>
<feature type="region of interest" description="Disordered" evidence="7">
    <location>
        <begin position="605"/>
        <end position="626"/>
    </location>
</feature>
<dbReference type="AlphaFoldDB" id="A0A061APN9"/>
<name>A0A061APN9_RHOTO</name>
<feature type="region of interest" description="Disordered" evidence="7">
    <location>
        <begin position="697"/>
        <end position="847"/>
    </location>
</feature>
<feature type="compositionally biased region" description="Low complexity" evidence="7">
    <location>
        <begin position="819"/>
        <end position="833"/>
    </location>
</feature>
<feature type="compositionally biased region" description="Low complexity" evidence="7">
    <location>
        <begin position="90"/>
        <end position="107"/>
    </location>
</feature>
<feature type="region of interest" description="Disordered" evidence="7">
    <location>
        <begin position="21"/>
        <end position="128"/>
    </location>
</feature>
<dbReference type="GO" id="GO:0006338">
    <property type="term" value="P:chromatin remodeling"/>
    <property type="evidence" value="ECO:0007669"/>
    <property type="project" value="InterPro"/>
</dbReference>
<dbReference type="InterPro" id="IPR013088">
    <property type="entry name" value="Znf_NHR/GATA"/>
</dbReference>
<organism evidence="8">
    <name type="scientific">Rhodotorula toruloides</name>
    <name type="common">Yeast</name>
    <name type="synonym">Rhodosporidium toruloides</name>
    <dbReference type="NCBI Taxonomy" id="5286"/>
    <lineage>
        <taxon>Eukaryota</taxon>
        <taxon>Fungi</taxon>
        <taxon>Dikarya</taxon>
        <taxon>Basidiomycota</taxon>
        <taxon>Pucciniomycotina</taxon>
        <taxon>Microbotryomycetes</taxon>
        <taxon>Sporidiobolales</taxon>
        <taxon>Sporidiobolaceae</taxon>
        <taxon>Rhodotorula</taxon>
    </lineage>
</organism>
<evidence type="ECO:0000256" key="4">
    <source>
        <dbReference type="ARBA" id="ARBA00023163"/>
    </source>
</evidence>
<feature type="compositionally biased region" description="Low complexity" evidence="7">
    <location>
        <begin position="49"/>
        <end position="61"/>
    </location>
</feature>
<protein>
    <submittedName>
        <fullName evidence="8">RHTO0S04e01728g1_1</fullName>
    </submittedName>
</protein>
<evidence type="ECO:0000256" key="5">
    <source>
        <dbReference type="ARBA" id="ARBA00023242"/>
    </source>
</evidence>
<sequence>MNNTINGFATGGLQAMQGLQGYPGQGMAGPGTPLQAQQRLDASSTSSTPFAFPGAPGGAPVAFPPQPVLQPSSAMTPTQQALLLRSQQTARSAPGAPPLASSSNAAPQPTPPVAAPEIPHDGGPPFRVAPHRAFTRVRETDPGEPFPNIASDDQRRAKKWIERDAVYEDELVAAKHGFRRDMGAFMEEVVREQDWLGPVMDPQMSRGQFRLRFGEDKVKEEANGKRGQLRRPIPLSKPYLRSVATTPEVLIPIRLELESDMYKLRDTFTWNLREPTITPEIFASHLCADLRLPTNPFFNDIVATVKRQLADAQLSATYEGHLGASFENVREENRVWFEKRLSKRRRIEKATEEEEEEEEEAPMLATELQMNGSAPTDEMRVVIKLDITLDSIQLVDKFEWDISNPHNSPEAFAEAFTAELGLTGEFRTAIAHSIREQVEFYTKSLCILGWSKGLVIGDEDLRRDFLPSVSDPFRTDTADDYTPLLNQLQAEEVERHDREHEREIRRKRRQTKGRGVTLPDREPVHTHRTLVPRPLPGQVAPQYDDRGNKIFPQPELSLPYPLVAKAYPPKPVNVETSTASPLKMLPTKDKAAGVGGLAATAAANRFKKGQAGDGTESPAKKKRLPGRVDPEALGLHEHIIEGKWYCANCGVPASIAVGRRKGPTGKDSLCGTCGKYFHRHKRQRPCVYTRDPETHMRYKAEEDAKNPKPKRGKASHAAASAHDLLDPLGSARTSGRATPVSQALSPVSSAHDEDDSDEEESVVSRPGRRRRPAHYGSPDTPFVHFDTDNSDEDSVEAASPPATRLRRDLSAAASPPPSSRATPSAPPRAHAVPPAVPQAPPPPPEWLNKAAADLRARQVDDRFDIIPRPRPADPSVQDWRIRCLDCPGKLYTLGPGETLDGFTVHFKNRNHRANVEARLARERQP</sequence>
<evidence type="ECO:0000256" key="6">
    <source>
        <dbReference type="SAM" id="Coils"/>
    </source>
</evidence>
<dbReference type="GO" id="GO:0008270">
    <property type="term" value="F:zinc ion binding"/>
    <property type="evidence" value="ECO:0007669"/>
    <property type="project" value="InterPro"/>
</dbReference>
<keyword evidence="3" id="KW-0805">Transcription regulation</keyword>
<keyword evidence="5" id="KW-0539">Nucleus</keyword>
<feature type="compositionally biased region" description="Pro residues" evidence="7">
    <location>
        <begin position="834"/>
        <end position="845"/>
    </location>
</feature>
<feature type="compositionally biased region" description="Acidic residues" evidence="7">
    <location>
        <begin position="752"/>
        <end position="761"/>
    </location>
</feature>
<evidence type="ECO:0000256" key="7">
    <source>
        <dbReference type="SAM" id="MobiDB-lite"/>
    </source>
</evidence>
<dbReference type="InterPro" id="IPR006939">
    <property type="entry name" value="SNF5"/>
</dbReference>
<feature type="compositionally biased region" description="Basic and acidic residues" evidence="7">
    <location>
        <begin position="697"/>
        <end position="706"/>
    </location>
</feature>
<reference evidence="8" key="1">
    <citation type="journal article" date="2014" name="Genome Announc.">
        <title>Draft genome sequence of Rhodosporidium toruloides CECT1137, an oleaginous yeast of biotechnological interest.</title>
        <authorList>
            <person name="Morin N."/>
            <person name="Calcas X."/>
            <person name="Devillers H."/>
            <person name="Durrens P."/>
            <person name="Sherman D.J."/>
            <person name="Nicaud J.-M."/>
            <person name="Neuveglise C."/>
        </authorList>
    </citation>
    <scope>NUCLEOTIDE SEQUENCE</scope>
    <source>
        <strain evidence="8">CECT1137</strain>
    </source>
</reference>
<dbReference type="PANTHER" id="PTHR10019">
    <property type="entry name" value="SNF5"/>
    <property type="match status" value="1"/>
</dbReference>
<comment type="similarity">
    <text evidence="2">Belongs to the SNF5 family.</text>
</comment>
<proteinExistence type="inferred from homology"/>
<evidence type="ECO:0000256" key="1">
    <source>
        <dbReference type="ARBA" id="ARBA00004123"/>
    </source>
</evidence>
<keyword evidence="6" id="KW-0175">Coiled coil</keyword>
<evidence type="ECO:0000313" key="8">
    <source>
        <dbReference type="EMBL" id="CDR39120.1"/>
    </source>
</evidence>
<feature type="region of interest" description="Disordered" evidence="7">
    <location>
        <begin position="492"/>
        <end position="520"/>
    </location>
</feature>
<dbReference type="Pfam" id="PF04855">
    <property type="entry name" value="SNF5"/>
    <property type="match status" value="1"/>
</dbReference>
<feature type="compositionally biased region" description="Polar residues" evidence="7">
    <location>
        <begin position="69"/>
        <end position="89"/>
    </location>
</feature>
<comment type="subcellular location">
    <subcellularLocation>
        <location evidence="1">Nucleus</location>
    </subcellularLocation>
</comment>
<keyword evidence="4" id="KW-0804">Transcription</keyword>
<feature type="compositionally biased region" description="Polar residues" evidence="7">
    <location>
        <begin position="731"/>
        <end position="746"/>
    </location>
</feature>
<dbReference type="OrthoDB" id="515064at2759"/>
<dbReference type="EMBL" id="LK052939">
    <property type="protein sequence ID" value="CDR39120.1"/>
    <property type="molecule type" value="Genomic_DNA"/>
</dbReference>
<feature type="compositionally biased region" description="Polar residues" evidence="7">
    <location>
        <begin position="34"/>
        <end position="48"/>
    </location>
</feature>
<dbReference type="GO" id="GO:0006355">
    <property type="term" value="P:regulation of DNA-templated transcription"/>
    <property type="evidence" value="ECO:0007669"/>
    <property type="project" value="InterPro"/>
</dbReference>
<feature type="compositionally biased region" description="Basic and acidic residues" evidence="7">
    <location>
        <begin position="492"/>
        <end position="504"/>
    </location>
</feature>
<gene>
    <name evidence="8" type="ORF">RHTO0S_04e01728g</name>
</gene>
<dbReference type="Gene3D" id="3.30.50.10">
    <property type="entry name" value="Erythroid Transcription Factor GATA-1, subunit A"/>
    <property type="match status" value="1"/>
</dbReference>
<dbReference type="GO" id="GO:0000228">
    <property type="term" value="C:nuclear chromosome"/>
    <property type="evidence" value="ECO:0007669"/>
    <property type="project" value="InterPro"/>
</dbReference>
<evidence type="ECO:0000256" key="3">
    <source>
        <dbReference type="ARBA" id="ARBA00023015"/>
    </source>
</evidence>
<evidence type="ECO:0000256" key="2">
    <source>
        <dbReference type="ARBA" id="ARBA00010239"/>
    </source>
</evidence>